<evidence type="ECO:0000313" key="3">
    <source>
        <dbReference type="EMBL" id="MBK1816683.1"/>
    </source>
</evidence>
<keyword evidence="4" id="KW-1185">Reference proteome</keyword>
<dbReference type="Proteomes" id="UP000600139">
    <property type="component" value="Unassembled WGS sequence"/>
</dbReference>
<feature type="signal peptide" evidence="2">
    <location>
        <begin position="1"/>
        <end position="28"/>
    </location>
</feature>
<protein>
    <submittedName>
        <fullName evidence="3">Autotransporter-associated beta strand repeat-containing protein</fullName>
    </submittedName>
</protein>
<comment type="caution">
    <text evidence="3">The sequence shown here is derived from an EMBL/GenBank/DDBJ whole genome shotgun (WGS) entry which is preliminary data.</text>
</comment>
<evidence type="ECO:0000256" key="1">
    <source>
        <dbReference type="ARBA" id="ARBA00022729"/>
    </source>
</evidence>
<name>A0A934VAY3_9BACT</name>
<sequence>MKPRNPQFLPRTLMVCLAPLLACATAQAEVVFTNESNTNGVWTLPAGTNLLTGRAPVVTAATHEASSSSWDTVVDGTLGDAGGNATTSVTPNNGESVTFALDLTSKPEGHNITSFDSYCTWGNSGRDNQNYMLQYSTVANPSNFITISTVDLRTSNDRSTHTRLTDTSGFLATGVHSIKIIFDRQENGYVGYREFVLKDDSSVVCVDNRNRNDNANWSPLVGPNLLNGATATPAPAQPVHGGDTASSSWATVTDGVLGTTDAAGNIQSVTPNNGNTVTFPLDLAAKPAGYDITSFESYAAWGSNGRDDQRFTLEYSVVGAPTVFLPLTEVFNHTEYPPTDSPKKATRTRVTRSGGTPLALGVAAIRLTFHDQENGYCGYREFILRDTPPVITVVKESNNTNIWTFPTGTNLLANTLPKDPAFAAGSNHGATDNTNPDWAVLTDGSVGSAGNQLESVGPNNDTYVVFPLDISTNSKGYNLTSIDTYAAWANSGRDDQNYKVSYSTAEDPTVWIPIQTISNQTLPPVNATHTRIASTAGNVLGTHVGALRFDFAGQENSWVGFREFIALGSPVPLFTPLTWSGATNSTWDLTADNWKEGTASAPYNVLAPLSFDSSSNASNRNINIPSAINAAGMTFTNGVAAPYTFAGQTLTVANNISLEGAGNATFNNPVVAGGISISGTGSLTLGTNNDLTTSILVSNGSLNVASDSGVGTASVAVSGGIANFRSGQPVVASLSGTGGSVILGNSTSGTDTELYIGSSTSTSYEGAITDASATANGGLFKVGMGTLTLGGANTYTGITTVSEGALTFGKRNSLYNGDTTKWTGSNIIVSTLLTLRVGGTGEFTSADVAAIGTSGFAEEATLGLDSTSGNAVISNVIASSAPLSKLGVNSLSLSGTNTFTKGITVTQGTLVGANPDAPSFPSDVTVGNGTYDTFVNMAFDNQFGPDAVLRFNVGSGAINGKVQLRGTNQTVAGLESATTNRLGMIQNDEVGSPGYTEDPGSAWLTIDTDEDHVFNGFIRNQAGGSISVTKTGAGTQEFSNALIPTNFSYNGLTIIEEGTLRLNFRNANSGFSSPVTIEEGATFNLRGLEVNGGGFNFAPVIDGPGKLLVDGINAVRLTNNANTLTGGITVGSEVLESYYGFLALVGNGGAGAGDGEGQYCAAGAMIPSNVLTVNGGATLALDGIAPLGNSTMLAEFGPSIRINQGSLLSGGSGTVAFVPNLTLDGAEVRITGGGTAGDFNTNLAFVGTVVVPAGSSTRASRIFTDPAFLIGGATPSDNANVSLGSAASPGTVFDVADVTGNGDADLTVSSSLKDIRPLGVATASPLTKSGPGTMAITGDNSYTGDTRVLGGVLTVNGGSIPDSNKLVIDGGKLGLAGDETVGTLYYAGVQQIAGTYGSTASTAAFKDDTRFSGTGVLTVSNNPVTDPYLIWDDVIPNAADRDRGDDPDGDGFTNLQEYLFGTSPVASTGSLSTMEKSGTNLILRWCQRAPGNYVVQESETLAADSWSTSLVTPSNASDQGGLYSSDYVRKEVVIPISGSKKFIRVKATE</sequence>
<dbReference type="Pfam" id="PF12951">
    <property type="entry name" value="PATR"/>
    <property type="match status" value="4"/>
</dbReference>
<keyword evidence="1 2" id="KW-0732">Signal</keyword>
<evidence type="ECO:0000313" key="4">
    <source>
        <dbReference type="Proteomes" id="UP000600139"/>
    </source>
</evidence>
<evidence type="ECO:0000256" key="2">
    <source>
        <dbReference type="SAM" id="SignalP"/>
    </source>
</evidence>
<dbReference type="NCBIfam" id="TIGR02601">
    <property type="entry name" value="autotrns_rpt"/>
    <property type="match status" value="2"/>
</dbReference>
<gene>
    <name evidence="3" type="ORF">JIN84_13740</name>
</gene>
<dbReference type="InterPro" id="IPR011050">
    <property type="entry name" value="Pectin_lyase_fold/virulence"/>
</dbReference>
<dbReference type="SUPFAM" id="SSF51126">
    <property type="entry name" value="Pectin lyase-like"/>
    <property type="match status" value="1"/>
</dbReference>
<organism evidence="3 4">
    <name type="scientific">Luteolibacter yonseiensis</name>
    <dbReference type="NCBI Taxonomy" id="1144680"/>
    <lineage>
        <taxon>Bacteria</taxon>
        <taxon>Pseudomonadati</taxon>
        <taxon>Verrucomicrobiota</taxon>
        <taxon>Verrucomicrobiia</taxon>
        <taxon>Verrucomicrobiales</taxon>
        <taxon>Verrucomicrobiaceae</taxon>
        <taxon>Luteolibacter</taxon>
    </lineage>
</organism>
<proteinExistence type="predicted"/>
<reference evidence="3" key="1">
    <citation type="submission" date="2021-01" db="EMBL/GenBank/DDBJ databases">
        <title>Modified the classification status of verrucomicrobia.</title>
        <authorList>
            <person name="Feng X."/>
        </authorList>
    </citation>
    <scope>NUCLEOTIDE SEQUENCE</scope>
    <source>
        <strain evidence="3">JCM 18052</strain>
    </source>
</reference>
<accession>A0A934VAY3</accession>
<dbReference type="EMBL" id="JAENIK010000011">
    <property type="protein sequence ID" value="MBK1816683.1"/>
    <property type="molecule type" value="Genomic_DNA"/>
</dbReference>
<feature type="chain" id="PRO_5037717563" evidence="2">
    <location>
        <begin position="29"/>
        <end position="1549"/>
    </location>
</feature>
<dbReference type="InterPro" id="IPR013425">
    <property type="entry name" value="Autotrns_rpt"/>
</dbReference>
<dbReference type="RefSeq" id="WP_200351613.1">
    <property type="nucleotide sequence ID" value="NZ_BAABHZ010000006.1"/>
</dbReference>